<dbReference type="EMBL" id="GG662588">
    <property type="protein sequence ID" value="EWS72963.1"/>
    <property type="molecule type" value="Genomic_DNA"/>
</dbReference>
<dbReference type="KEGG" id="tet:TTHERM_000637209"/>
<keyword evidence="2" id="KW-1185">Reference proteome</keyword>
<reference evidence="2" key="1">
    <citation type="journal article" date="2006" name="PLoS Biol.">
        <title>Macronuclear genome sequence of the ciliate Tetrahymena thermophila, a model eukaryote.</title>
        <authorList>
            <person name="Eisen J.A."/>
            <person name="Coyne R.S."/>
            <person name="Wu M."/>
            <person name="Wu D."/>
            <person name="Thiagarajan M."/>
            <person name="Wortman J.R."/>
            <person name="Badger J.H."/>
            <person name="Ren Q."/>
            <person name="Amedeo P."/>
            <person name="Jones K.M."/>
            <person name="Tallon L.J."/>
            <person name="Delcher A.L."/>
            <person name="Salzberg S.L."/>
            <person name="Silva J.C."/>
            <person name="Haas B.J."/>
            <person name="Majoros W.H."/>
            <person name="Farzad M."/>
            <person name="Carlton J.M."/>
            <person name="Smith R.K. Jr."/>
            <person name="Garg J."/>
            <person name="Pearlman R.E."/>
            <person name="Karrer K.M."/>
            <person name="Sun L."/>
            <person name="Manning G."/>
            <person name="Elde N.C."/>
            <person name="Turkewitz A.P."/>
            <person name="Asai D.J."/>
            <person name="Wilkes D.E."/>
            <person name="Wang Y."/>
            <person name="Cai H."/>
            <person name="Collins K."/>
            <person name="Stewart B.A."/>
            <person name="Lee S.R."/>
            <person name="Wilamowska K."/>
            <person name="Weinberg Z."/>
            <person name="Ruzzo W.L."/>
            <person name="Wloga D."/>
            <person name="Gaertig J."/>
            <person name="Frankel J."/>
            <person name="Tsao C.-C."/>
            <person name="Gorovsky M.A."/>
            <person name="Keeling P.J."/>
            <person name="Waller R.F."/>
            <person name="Patron N.J."/>
            <person name="Cherry J.M."/>
            <person name="Stover N.A."/>
            <person name="Krieger C.J."/>
            <person name="del Toro C."/>
            <person name="Ryder H.F."/>
            <person name="Williamson S.C."/>
            <person name="Barbeau R.A."/>
            <person name="Hamilton E.P."/>
            <person name="Orias E."/>
        </authorList>
    </citation>
    <scope>NUCLEOTIDE SEQUENCE [LARGE SCALE GENOMIC DNA]</scope>
    <source>
        <strain evidence="2">SB210</strain>
    </source>
</reference>
<name>W7X999_TETTS</name>
<protein>
    <submittedName>
        <fullName evidence="1">Uncharacterized protein</fullName>
    </submittedName>
</protein>
<evidence type="ECO:0000313" key="1">
    <source>
        <dbReference type="EMBL" id="EWS72963.1"/>
    </source>
</evidence>
<dbReference type="GeneID" id="24439954"/>
<accession>W7X999</accession>
<proteinExistence type="predicted"/>
<dbReference type="RefSeq" id="XP_012654496.1">
    <property type="nucleotide sequence ID" value="XM_012799042.1"/>
</dbReference>
<dbReference type="AlphaFoldDB" id="W7X999"/>
<gene>
    <name evidence="1" type="ORF">TTHERM_000637209</name>
</gene>
<organism evidence="1 2">
    <name type="scientific">Tetrahymena thermophila (strain SB210)</name>
    <dbReference type="NCBI Taxonomy" id="312017"/>
    <lineage>
        <taxon>Eukaryota</taxon>
        <taxon>Sar</taxon>
        <taxon>Alveolata</taxon>
        <taxon>Ciliophora</taxon>
        <taxon>Intramacronucleata</taxon>
        <taxon>Oligohymenophorea</taxon>
        <taxon>Hymenostomatida</taxon>
        <taxon>Tetrahymenina</taxon>
        <taxon>Tetrahymenidae</taxon>
        <taxon>Tetrahymena</taxon>
    </lineage>
</organism>
<dbReference type="InParanoid" id="W7X999"/>
<sequence>MSLLYIDSPNIKGMPIIHIQSVPSNEQDSVTIASELIAVPQNSNEYSEIINLLTQLKLRIYNMVYFQTTYIQTVNLYTERISEKKKKVSNQHCSNQDNLIVLLLQSVKQNYEYCFE</sequence>
<dbReference type="Proteomes" id="UP000009168">
    <property type="component" value="Unassembled WGS sequence"/>
</dbReference>
<evidence type="ECO:0000313" key="2">
    <source>
        <dbReference type="Proteomes" id="UP000009168"/>
    </source>
</evidence>